<feature type="compositionally biased region" description="Low complexity" evidence="1">
    <location>
        <begin position="98"/>
        <end position="116"/>
    </location>
</feature>
<dbReference type="GO" id="GO:0005524">
    <property type="term" value="F:ATP binding"/>
    <property type="evidence" value="ECO:0007669"/>
    <property type="project" value="InterPro"/>
</dbReference>
<dbReference type="GO" id="GO:0004672">
    <property type="term" value="F:protein kinase activity"/>
    <property type="evidence" value="ECO:0007669"/>
    <property type="project" value="InterPro"/>
</dbReference>
<organism evidence="3">
    <name type="scientific">Tetraselmis chuii</name>
    <dbReference type="NCBI Taxonomy" id="63592"/>
    <lineage>
        <taxon>Eukaryota</taxon>
        <taxon>Viridiplantae</taxon>
        <taxon>Chlorophyta</taxon>
        <taxon>core chlorophytes</taxon>
        <taxon>Chlorodendrophyceae</taxon>
        <taxon>Chlorodendrales</taxon>
        <taxon>Chlorodendraceae</taxon>
        <taxon>Tetraselmis</taxon>
    </lineage>
</organism>
<feature type="domain" description="Protein kinase" evidence="2">
    <location>
        <begin position="1"/>
        <end position="234"/>
    </location>
</feature>
<sequence>MVLDCSSQPPVVRLMDRGFAKSWRVANDLTYSKKTWQSESGCRLSLQDSISDMNKSVKSVRLSNRSPNNDSSVHSGGSLAVLLGRGHSGTEGGEVVDSGAQAPSSPSCSCSSGADGSSGRRRHCEWDETLHDTVLGCSFASAQAVDIFSSGCCLFALLVGTYPQNVLQRQLSDAPWAAAEHIQQQMALGWHDYPAVQRRYALLSCECRDLLAHMLTADEGDRLSVADVRSHIWVTGTEADGAYGSQQPAMSGLVRRASSGLNLSKESAGFLGELRKKLCETAWYAANMDSGLSETECRTITLSQPYGTTLEAATTRQLGLIPETDSFSNSTHTADAAQLAKLLVHSGLGGEELLNQRSPFAQRPIAAYT</sequence>
<proteinExistence type="predicted"/>
<protein>
    <recommendedName>
        <fullName evidence="2">Protein kinase domain-containing protein</fullName>
    </recommendedName>
</protein>
<dbReference type="SUPFAM" id="SSF56112">
    <property type="entry name" value="Protein kinase-like (PK-like)"/>
    <property type="match status" value="1"/>
</dbReference>
<name>A0A7S1SIR5_9CHLO</name>
<dbReference type="Gene3D" id="1.10.510.10">
    <property type="entry name" value="Transferase(Phosphotransferase) domain 1"/>
    <property type="match status" value="1"/>
</dbReference>
<evidence type="ECO:0000256" key="1">
    <source>
        <dbReference type="SAM" id="MobiDB-lite"/>
    </source>
</evidence>
<accession>A0A7S1SIR5</accession>
<gene>
    <name evidence="3" type="ORF">TCHU04912_LOCUS1757</name>
</gene>
<reference evidence="3" key="1">
    <citation type="submission" date="2021-01" db="EMBL/GenBank/DDBJ databases">
        <authorList>
            <person name="Corre E."/>
            <person name="Pelletier E."/>
            <person name="Niang G."/>
            <person name="Scheremetjew M."/>
            <person name="Finn R."/>
            <person name="Kale V."/>
            <person name="Holt S."/>
            <person name="Cochrane G."/>
            <person name="Meng A."/>
            <person name="Brown T."/>
            <person name="Cohen L."/>
        </authorList>
    </citation>
    <scope>NUCLEOTIDE SEQUENCE</scope>
    <source>
        <strain evidence="3">PLY429</strain>
    </source>
</reference>
<evidence type="ECO:0000313" key="3">
    <source>
        <dbReference type="EMBL" id="CAD9199524.1"/>
    </source>
</evidence>
<dbReference type="AlphaFoldDB" id="A0A7S1SIR5"/>
<dbReference type="InterPro" id="IPR000719">
    <property type="entry name" value="Prot_kinase_dom"/>
</dbReference>
<dbReference type="PROSITE" id="PS50011">
    <property type="entry name" value="PROTEIN_KINASE_DOM"/>
    <property type="match status" value="1"/>
</dbReference>
<evidence type="ECO:0000259" key="2">
    <source>
        <dbReference type="PROSITE" id="PS50011"/>
    </source>
</evidence>
<feature type="region of interest" description="Disordered" evidence="1">
    <location>
        <begin position="89"/>
        <end position="116"/>
    </location>
</feature>
<dbReference type="EMBL" id="HBGG01003710">
    <property type="protein sequence ID" value="CAD9199524.1"/>
    <property type="molecule type" value="Transcribed_RNA"/>
</dbReference>
<dbReference type="InterPro" id="IPR011009">
    <property type="entry name" value="Kinase-like_dom_sf"/>
</dbReference>